<name>H2BTU3_GILLR</name>
<keyword evidence="1" id="KW-1133">Transmembrane helix</keyword>
<gene>
    <name evidence="2" type="ORF">Gilli_3150</name>
</gene>
<protein>
    <submittedName>
        <fullName evidence="2">Membrane protein</fullName>
    </submittedName>
</protein>
<evidence type="ECO:0000313" key="3">
    <source>
        <dbReference type="Proteomes" id="UP000003844"/>
    </source>
</evidence>
<dbReference type="eggNOG" id="ENOG5030PJV">
    <property type="taxonomic scope" value="Bacteria"/>
</dbReference>
<keyword evidence="1" id="KW-0472">Membrane</keyword>
<dbReference type="RefSeq" id="WP_006990063.1">
    <property type="nucleotide sequence ID" value="NZ_JH594606.1"/>
</dbReference>
<sequence>MENRNEVPKKKNIWNLVLGFLFLIYGSYRLYVLSENNFQDDTLGLILAIGFIAFGLYDLWKYNKGL</sequence>
<dbReference type="Proteomes" id="UP000003844">
    <property type="component" value="Unassembled WGS sequence"/>
</dbReference>
<keyword evidence="3" id="KW-1185">Reference proteome</keyword>
<feature type="transmembrane region" description="Helical" evidence="1">
    <location>
        <begin position="43"/>
        <end position="60"/>
    </location>
</feature>
<reference evidence="3" key="1">
    <citation type="journal article" date="2012" name="Stand. Genomic Sci.">
        <title>Genome sequence of the Antarctic rhodopsins-containing flavobacterium Gillisia limnaea type strain (R-8282(T)).</title>
        <authorList>
            <person name="Riedel T."/>
            <person name="Held B."/>
            <person name="Nolan M."/>
            <person name="Lucas S."/>
            <person name="Lapidus A."/>
            <person name="Tice H."/>
            <person name="Del Rio T.G."/>
            <person name="Cheng J.F."/>
            <person name="Han C."/>
            <person name="Tapia R."/>
            <person name="Goodwin L.A."/>
            <person name="Pitluck S."/>
            <person name="Liolios K."/>
            <person name="Mavromatis K."/>
            <person name="Pagani I."/>
            <person name="Ivanova N."/>
            <person name="Mikhailova N."/>
            <person name="Pati A."/>
            <person name="Chen A."/>
            <person name="Palaniappan K."/>
            <person name="Land M."/>
            <person name="Rohde M."/>
            <person name="Tindall B.J."/>
            <person name="Detter J.C."/>
            <person name="Goker M."/>
            <person name="Bristow J."/>
            <person name="Eisen J.A."/>
            <person name="Markowitz V."/>
            <person name="Hugenholtz P."/>
            <person name="Kyrpides N.C."/>
            <person name="Klenk H.P."/>
            <person name="Woyke T."/>
        </authorList>
    </citation>
    <scope>NUCLEOTIDE SEQUENCE [LARGE SCALE GENOMIC DNA]</scope>
    <source>
        <strain evidence="3">DSM 15749 / LMG 21470 / R-8282</strain>
    </source>
</reference>
<feature type="transmembrane region" description="Helical" evidence="1">
    <location>
        <begin position="12"/>
        <end position="31"/>
    </location>
</feature>
<organism evidence="2 3">
    <name type="scientific">Gillisia limnaea (strain DSM 15749 / LMG 21470 / R-8282)</name>
    <dbReference type="NCBI Taxonomy" id="865937"/>
    <lineage>
        <taxon>Bacteria</taxon>
        <taxon>Pseudomonadati</taxon>
        <taxon>Bacteroidota</taxon>
        <taxon>Flavobacteriia</taxon>
        <taxon>Flavobacteriales</taxon>
        <taxon>Flavobacteriaceae</taxon>
        <taxon>Gillisia</taxon>
    </lineage>
</organism>
<proteinExistence type="predicted"/>
<dbReference type="AlphaFoldDB" id="H2BTU3"/>
<dbReference type="HOGENOM" id="CLU_2825019_0_0_10"/>
<dbReference type="OrthoDB" id="1452661at2"/>
<evidence type="ECO:0000256" key="1">
    <source>
        <dbReference type="SAM" id="Phobius"/>
    </source>
</evidence>
<accession>H2BTU3</accession>
<dbReference type="EMBL" id="JH594606">
    <property type="protein sequence ID" value="EHQ03757.1"/>
    <property type="molecule type" value="Genomic_DNA"/>
</dbReference>
<dbReference type="STRING" id="865937.Gilli_3150"/>
<keyword evidence="1" id="KW-0812">Transmembrane</keyword>
<evidence type="ECO:0000313" key="2">
    <source>
        <dbReference type="EMBL" id="EHQ03757.1"/>
    </source>
</evidence>